<dbReference type="InterPro" id="IPR005174">
    <property type="entry name" value="KIB1-4_b-propeller"/>
</dbReference>
<evidence type="ECO:0000313" key="3">
    <source>
        <dbReference type="Proteomes" id="UP001187471"/>
    </source>
</evidence>
<reference evidence="2" key="1">
    <citation type="submission" date="2022-12" db="EMBL/GenBank/DDBJ databases">
        <title>Draft genome assemblies for two species of Escallonia (Escalloniales).</title>
        <authorList>
            <person name="Chanderbali A."/>
            <person name="Dervinis C."/>
            <person name="Anghel I."/>
            <person name="Soltis D."/>
            <person name="Soltis P."/>
            <person name="Zapata F."/>
        </authorList>
    </citation>
    <scope>NUCLEOTIDE SEQUENCE</scope>
    <source>
        <strain evidence="2">UCBG92.1500</strain>
        <tissue evidence="2">Leaf</tissue>
    </source>
</reference>
<name>A0AA88S893_9ASTE</name>
<dbReference type="Proteomes" id="UP001187471">
    <property type="component" value="Unassembled WGS sequence"/>
</dbReference>
<proteinExistence type="predicted"/>
<dbReference type="InterPro" id="IPR036047">
    <property type="entry name" value="F-box-like_dom_sf"/>
</dbReference>
<feature type="domain" description="F-box" evidence="1">
    <location>
        <begin position="16"/>
        <end position="72"/>
    </location>
</feature>
<dbReference type="Gene3D" id="1.20.1280.50">
    <property type="match status" value="1"/>
</dbReference>
<evidence type="ECO:0000259" key="1">
    <source>
        <dbReference type="PROSITE" id="PS50181"/>
    </source>
</evidence>
<protein>
    <recommendedName>
        <fullName evidence="1">F-box domain-containing protein</fullName>
    </recommendedName>
</protein>
<gene>
    <name evidence="2" type="ORF">RJ640_028549</name>
</gene>
<accession>A0AA88S893</accession>
<comment type="caution">
    <text evidence="2">The sequence shown here is derived from an EMBL/GenBank/DDBJ whole genome shotgun (WGS) entry which is preliminary data.</text>
</comment>
<evidence type="ECO:0000313" key="2">
    <source>
        <dbReference type="EMBL" id="KAK2984085.1"/>
    </source>
</evidence>
<dbReference type="EMBL" id="JAVXUO010001269">
    <property type="protein sequence ID" value="KAK2984085.1"/>
    <property type="molecule type" value="Genomic_DNA"/>
</dbReference>
<dbReference type="PANTHER" id="PTHR33110">
    <property type="entry name" value="F-BOX/KELCH-REPEAT PROTEIN-RELATED"/>
    <property type="match status" value="1"/>
</dbReference>
<dbReference type="SMART" id="SM00256">
    <property type="entry name" value="FBOX"/>
    <property type="match status" value="1"/>
</dbReference>
<dbReference type="AlphaFoldDB" id="A0AA88S893"/>
<sequence>MDQKREDATTSDLMVKREWSTLPDDIFRRVIEQLYFVDRVRVRAVCKCWQVLATDVPSKDKLPWLMTYFQSMILYGVHDLKYTLVDPVHRKVYEAREQTGGRNFFKVCACRFVELPKLSTSGLQYGLATFSASPTSDDCNVFVLGQKPYKYKEENVVVINTCRLGDEAWRSTKLDELVCERVIDVAYGEGRFCCVFKRASLLGVYSVANNTWSLLGDASLRGSIMDELHSSSGKKHLIESNGEILLANHDIEEGWSVYRFDFSMERFVPKLSLGCRALFLGLNSFTVSTLDARGITDMVYYHQGSTLCSFSMKKSLLSTKKSAAVRQAHRRGAAGRNRMIACMFKLALFSRTTLECAYFAVSATGDGSTKTMVKCLKYHNNR</sequence>
<dbReference type="InterPro" id="IPR001810">
    <property type="entry name" value="F-box_dom"/>
</dbReference>
<dbReference type="Pfam" id="PF03478">
    <property type="entry name" value="Beta-prop_KIB1-4"/>
    <property type="match status" value="1"/>
</dbReference>
<dbReference type="PROSITE" id="PS50181">
    <property type="entry name" value="FBOX"/>
    <property type="match status" value="1"/>
</dbReference>
<dbReference type="SUPFAM" id="SSF81383">
    <property type="entry name" value="F-box domain"/>
    <property type="match status" value="1"/>
</dbReference>
<keyword evidence="3" id="KW-1185">Reference proteome</keyword>
<dbReference type="Pfam" id="PF00646">
    <property type="entry name" value="F-box"/>
    <property type="match status" value="1"/>
</dbReference>
<dbReference type="PANTHER" id="PTHR33110:SF71">
    <property type="entry name" value="F-BOX_KELCH-REPEAT PROTEIN"/>
    <property type="match status" value="1"/>
</dbReference>
<organism evidence="2 3">
    <name type="scientific">Escallonia rubra</name>
    <dbReference type="NCBI Taxonomy" id="112253"/>
    <lineage>
        <taxon>Eukaryota</taxon>
        <taxon>Viridiplantae</taxon>
        <taxon>Streptophyta</taxon>
        <taxon>Embryophyta</taxon>
        <taxon>Tracheophyta</taxon>
        <taxon>Spermatophyta</taxon>
        <taxon>Magnoliopsida</taxon>
        <taxon>eudicotyledons</taxon>
        <taxon>Gunneridae</taxon>
        <taxon>Pentapetalae</taxon>
        <taxon>asterids</taxon>
        <taxon>campanulids</taxon>
        <taxon>Escalloniales</taxon>
        <taxon>Escalloniaceae</taxon>
        <taxon>Escallonia</taxon>
    </lineage>
</organism>